<sequence>MSGGKRDDKAAKPLKAEFSQSVRPATSPRRKTIPVTIRLTEAERAQLEEMADAMTLSTYIRACLFAKEEKRRKRRPGSAVADKKAIAEALALLGQSRMASNLNQLAHQANIGALVIEDRERAKIEEAYGYILSLRTLLMAALGQER</sequence>
<dbReference type="EMBL" id="QUSG01000003">
    <property type="protein sequence ID" value="KAA3529750.1"/>
    <property type="molecule type" value="Genomic_DNA"/>
</dbReference>
<dbReference type="Pfam" id="PF21983">
    <property type="entry name" value="NikA-like"/>
    <property type="match status" value="1"/>
</dbReference>
<evidence type="ECO:0000256" key="1">
    <source>
        <dbReference type="SAM" id="MobiDB-lite"/>
    </source>
</evidence>
<feature type="compositionally biased region" description="Basic and acidic residues" evidence="1">
    <location>
        <begin position="1"/>
        <end position="15"/>
    </location>
</feature>
<dbReference type="GeneID" id="60683863"/>
<accession>A0A368NRJ9</accession>
<evidence type="ECO:0000313" key="3">
    <source>
        <dbReference type="Proteomes" id="UP000436911"/>
    </source>
</evidence>
<dbReference type="OrthoDB" id="8548224at2"/>
<proteinExistence type="predicted"/>
<organism evidence="2 3">
    <name type="scientific">Agrobacterium vitis</name>
    <name type="common">Rhizobium vitis</name>
    <dbReference type="NCBI Taxonomy" id="373"/>
    <lineage>
        <taxon>Bacteria</taxon>
        <taxon>Pseudomonadati</taxon>
        <taxon>Pseudomonadota</taxon>
        <taxon>Alphaproteobacteria</taxon>
        <taxon>Hyphomicrobiales</taxon>
        <taxon>Rhizobiaceae</taxon>
        <taxon>Rhizobium/Agrobacterium group</taxon>
        <taxon>Agrobacterium</taxon>
    </lineage>
</organism>
<feature type="region of interest" description="Disordered" evidence="1">
    <location>
        <begin position="1"/>
        <end position="30"/>
    </location>
</feature>
<dbReference type="AlphaFoldDB" id="A0A368NRJ9"/>
<evidence type="ECO:0000313" key="2">
    <source>
        <dbReference type="EMBL" id="KAA3529750.1"/>
    </source>
</evidence>
<reference evidence="2 3" key="1">
    <citation type="submission" date="2018-08" db="EMBL/GenBank/DDBJ databases">
        <title>Genome sequencing of Agrobacterium vitis strain ICMP 10754.</title>
        <authorList>
            <person name="Visnovsky S.B."/>
            <person name="Pitman A.R."/>
        </authorList>
    </citation>
    <scope>NUCLEOTIDE SEQUENCE [LARGE SCALE GENOMIC DNA]</scope>
    <source>
        <strain evidence="2 3">ICMP 10754</strain>
    </source>
</reference>
<protein>
    <submittedName>
        <fullName evidence="2">Plasmid mobilization relaxosome protein MobC</fullName>
    </submittedName>
</protein>
<dbReference type="Proteomes" id="UP000436911">
    <property type="component" value="Unassembled WGS sequence"/>
</dbReference>
<dbReference type="InterPro" id="IPR053842">
    <property type="entry name" value="NikA-like"/>
</dbReference>
<comment type="caution">
    <text evidence="2">The sequence shown here is derived from an EMBL/GenBank/DDBJ whole genome shotgun (WGS) entry which is preliminary data.</text>
</comment>
<name>A0A368NRJ9_AGRVI</name>
<dbReference type="RefSeq" id="WP_060718574.1">
    <property type="nucleotide sequence ID" value="NZ_JABFNP010000001.1"/>
</dbReference>
<gene>
    <name evidence="2" type="primary">mobC</name>
    <name evidence="2" type="ORF">DXT89_08585</name>
</gene>